<keyword evidence="1" id="KW-0808">Transferase</keyword>
<evidence type="ECO:0000259" key="3">
    <source>
        <dbReference type="Pfam" id="PF13439"/>
    </source>
</evidence>
<name>A0AAW7DKX6_9FLAO</name>
<dbReference type="Proteomes" id="UP001173578">
    <property type="component" value="Unassembled WGS sequence"/>
</dbReference>
<dbReference type="Pfam" id="PF13439">
    <property type="entry name" value="Glyco_transf_4"/>
    <property type="match status" value="1"/>
</dbReference>
<dbReference type="EMBL" id="JACALR010000006">
    <property type="protein sequence ID" value="MDM1552253.1"/>
    <property type="molecule type" value="Genomic_DNA"/>
</dbReference>
<dbReference type="SUPFAM" id="SSF53756">
    <property type="entry name" value="UDP-Glycosyltransferase/glycogen phosphorylase"/>
    <property type="match status" value="1"/>
</dbReference>
<evidence type="ECO:0000259" key="2">
    <source>
        <dbReference type="Pfam" id="PF00534"/>
    </source>
</evidence>
<dbReference type="PANTHER" id="PTHR46401">
    <property type="entry name" value="GLYCOSYLTRANSFERASE WBBK-RELATED"/>
    <property type="match status" value="1"/>
</dbReference>
<dbReference type="GO" id="GO:0009103">
    <property type="term" value="P:lipopolysaccharide biosynthetic process"/>
    <property type="evidence" value="ECO:0007669"/>
    <property type="project" value="TreeGrafter"/>
</dbReference>
<evidence type="ECO:0000313" key="5">
    <source>
        <dbReference type="Proteomes" id="UP001173578"/>
    </source>
</evidence>
<dbReference type="RefSeq" id="WP_286486671.1">
    <property type="nucleotide sequence ID" value="NZ_JACALR010000006.1"/>
</dbReference>
<sequence length="401" mass="46028">MAKILQINTVSNSGSTGKIVEGIGKMITNEGWKSYSAFGREINNSKYSEEIIIGDKLDFYLHAIGTRLTDRHGFFSKKATLNFMKKLEVINPDIVHLHNIHGYFIHIKLLFQFLKKQKIPVIWTLHDCWSFTGHCAHYVAVNCNKWQTQCNNCPQLIQYPKSYKDSSFQNYKDKKEIFTSLNHIDIVTPSNWLAKEVSKSFLNKYSITVINNGVDLISFSEKKNENLLNKLNIQNPKIVLGVASVWTQRKGYEDFIKLAELLIDKNIILIMVGLNSQQLKKLPNNIIGIQRTESLQQLSDLYSIADIFFNPTYEDNFPTTNIEALACGTPILTYNTGGSPEIIDDNTGWVINQGDLGEAITIIQSFEKTQNVKINCRIRAEQLYNQEIKFMEYINLYKKYL</sequence>
<organism evidence="4 5">
    <name type="scientific">Empedobacter falsenii</name>
    <dbReference type="NCBI Taxonomy" id="343874"/>
    <lineage>
        <taxon>Bacteria</taxon>
        <taxon>Pseudomonadati</taxon>
        <taxon>Bacteroidota</taxon>
        <taxon>Flavobacteriia</taxon>
        <taxon>Flavobacteriales</taxon>
        <taxon>Weeksellaceae</taxon>
        <taxon>Empedobacter</taxon>
    </lineage>
</organism>
<evidence type="ECO:0000256" key="1">
    <source>
        <dbReference type="ARBA" id="ARBA00022679"/>
    </source>
</evidence>
<dbReference type="InterPro" id="IPR001296">
    <property type="entry name" value="Glyco_trans_1"/>
</dbReference>
<proteinExistence type="predicted"/>
<comment type="caution">
    <text evidence="4">The sequence shown here is derived from an EMBL/GenBank/DDBJ whole genome shotgun (WGS) entry which is preliminary data.</text>
</comment>
<feature type="domain" description="Glycosyl transferase family 1" evidence="2">
    <location>
        <begin position="225"/>
        <end position="377"/>
    </location>
</feature>
<dbReference type="Gene3D" id="3.40.50.2000">
    <property type="entry name" value="Glycogen Phosphorylase B"/>
    <property type="match status" value="2"/>
</dbReference>
<dbReference type="Pfam" id="PF00534">
    <property type="entry name" value="Glycos_transf_1"/>
    <property type="match status" value="1"/>
</dbReference>
<dbReference type="AlphaFoldDB" id="A0AAW7DKX6"/>
<protein>
    <submittedName>
        <fullName evidence="4">Glycosyltransferase</fullName>
    </submittedName>
</protein>
<reference evidence="4" key="2">
    <citation type="journal article" date="2022" name="Sci. Total Environ.">
        <title>Prevalence, transmission, and molecular epidemiology of tet(X)-positive bacteria among humans, animals, and environmental niches in China: An epidemiological, and genomic-based study.</title>
        <authorList>
            <person name="Dong N."/>
            <person name="Zeng Y."/>
            <person name="Cai C."/>
            <person name="Sun C."/>
            <person name="Lu J."/>
            <person name="Liu C."/>
            <person name="Zhou H."/>
            <person name="Sun Q."/>
            <person name="Shu L."/>
            <person name="Wang H."/>
            <person name="Wang Y."/>
            <person name="Wang S."/>
            <person name="Wu C."/>
            <person name="Chan E.W."/>
            <person name="Chen G."/>
            <person name="Shen Z."/>
            <person name="Chen S."/>
            <person name="Zhang R."/>
        </authorList>
    </citation>
    <scope>NUCLEOTIDE SEQUENCE</scope>
    <source>
        <strain evidence="4">210</strain>
    </source>
</reference>
<reference evidence="4" key="1">
    <citation type="submission" date="2020-06" db="EMBL/GenBank/DDBJ databases">
        <authorList>
            <person name="Dong N."/>
        </authorList>
    </citation>
    <scope>NUCLEOTIDE SEQUENCE</scope>
    <source>
        <strain evidence="4">210</strain>
    </source>
</reference>
<accession>A0AAW7DKX6</accession>
<feature type="domain" description="Glycosyltransferase subfamily 4-like N-terminal" evidence="3">
    <location>
        <begin position="75"/>
        <end position="216"/>
    </location>
</feature>
<dbReference type="PANTHER" id="PTHR46401:SF2">
    <property type="entry name" value="GLYCOSYLTRANSFERASE WBBK-RELATED"/>
    <property type="match status" value="1"/>
</dbReference>
<gene>
    <name evidence="4" type="ORF">HX095_13635</name>
</gene>
<evidence type="ECO:0000313" key="4">
    <source>
        <dbReference type="EMBL" id="MDM1552253.1"/>
    </source>
</evidence>
<dbReference type="InterPro" id="IPR028098">
    <property type="entry name" value="Glyco_trans_4-like_N"/>
</dbReference>
<dbReference type="GO" id="GO:0016757">
    <property type="term" value="F:glycosyltransferase activity"/>
    <property type="evidence" value="ECO:0007669"/>
    <property type="project" value="InterPro"/>
</dbReference>